<comment type="caution">
    <text evidence="2">The sequence shown here is derived from an EMBL/GenBank/DDBJ whole genome shotgun (WGS) entry which is preliminary data.</text>
</comment>
<proteinExistence type="predicted"/>
<organism evidence="2 3">
    <name type="scientific">Shewanella atlantica</name>
    <dbReference type="NCBI Taxonomy" id="271099"/>
    <lineage>
        <taxon>Bacteria</taxon>
        <taxon>Pseudomonadati</taxon>
        <taxon>Pseudomonadota</taxon>
        <taxon>Gammaproteobacteria</taxon>
        <taxon>Alteromonadales</taxon>
        <taxon>Shewanellaceae</taxon>
        <taxon>Shewanella</taxon>
    </lineage>
</organism>
<dbReference type="OrthoDB" id="5816855at2"/>
<gene>
    <name evidence="2" type="ORF">EKG39_09930</name>
</gene>
<dbReference type="Proteomes" id="UP000282060">
    <property type="component" value="Unassembled WGS sequence"/>
</dbReference>
<evidence type="ECO:0000313" key="3">
    <source>
        <dbReference type="Proteomes" id="UP000282060"/>
    </source>
</evidence>
<feature type="region of interest" description="Disordered" evidence="1">
    <location>
        <begin position="54"/>
        <end position="74"/>
    </location>
</feature>
<sequence length="74" mass="8296">MSYKIQDLIYQGEKGGVRNWSTIGGASFYWHPDWLHIAEEATGVTPTANIECTKEKATESEAAETIVKHLNDKE</sequence>
<evidence type="ECO:0000313" key="2">
    <source>
        <dbReference type="EMBL" id="RTR32687.1"/>
    </source>
</evidence>
<evidence type="ECO:0000256" key="1">
    <source>
        <dbReference type="SAM" id="MobiDB-lite"/>
    </source>
</evidence>
<accession>A0A3S0LD83</accession>
<reference evidence="2 3" key="1">
    <citation type="submission" date="2018-12" db="EMBL/GenBank/DDBJ databases">
        <authorList>
            <person name="Yu L."/>
        </authorList>
    </citation>
    <scope>NUCLEOTIDE SEQUENCE [LARGE SCALE GENOMIC DNA]</scope>
    <source>
        <strain evidence="2 3">HAW-EB5</strain>
    </source>
</reference>
<dbReference type="AlphaFoldDB" id="A0A3S0LD83"/>
<dbReference type="EMBL" id="RXNV01000003">
    <property type="protein sequence ID" value="RTR32687.1"/>
    <property type="molecule type" value="Genomic_DNA"/>
</dbReference>
<protein>
    <submittedName>
        <fullName evidence="2">Uncharacterized protein</fullName>
    </submittedName>
</protein>
<name>A0A3S0LD83_9GAMM</name>
<keyword evidence="3" id="KW-1185">Reference proteome</keyword>
<dbReference type="RefSeq" id="WP_126505592.1">
    <property type="nucleotide sequence ID" value="NZ_RXNV01000003.1"/>
</dbReference>